<proteinExistence type="predicted"/>
<dbReference type="Proteomes" id="UP000002505">
    <property type="component" value="Plasmid pACHL01"/>
</dbReference>
<organism evidence="3 4">
    <name type="scientific">Pseudarthrobacter chlorophenolicus (strain ATCC 700700 / DSM 12829 / CIP 107037 / JCM 12360 / KCTC 9906 / NCIMB 13794 / A6)</name>
    <name type="common">Arthrobacter chlorophenolicus</name>
    <dbReference type="NCBI Taxonomy" id="452863"/>
    <lineage>
        <taxon>Bacteria</taxon>
        <taxon>Bacillati</taxon>
        <taxon>Actinomycetota</taxon>
        <taxon>Actinomycetes</taxon>
        <taxon>Micrococcales</taxon>
        <taxon>Micrococcaceae</taxon>
        <taxon>Pseudarthrobacter</taxon>
    </lineage>
</organism>
<accession>B8HIC9</accession>
<keyword evidence="3" id="KW-0614">Plasmid</keyword>
<reference evidence="3" key="1">
    <citation type="submission" date="2009-01" db="EMBL/GenBank/DDBJ databases">
        <title>Complete sequence of plasmid1 of Arthrobacter chlorophenolicus A6.</title>
        <authorList>
            <consortium name="US DOE Joint Genome Institute"/>
            <person name="Lucas S."/>
            <person name="Copeland A."/>
            <person name="Lapidus A."/>
            <person name="Glavina del Rio T."/>
            <person name="Tice H."/>
            <person name="Bruce D."/>
            <person name="Goodwin L."/>
            <person name="Pitluck S."/>
            <person name="Goltsman E."/>
            <person name="Clum A."/>
            <person name="Larimer F."/>
            <person name="Land M."/>
            <person name="Hauser L."/>
            <person name="Kyrpides N."/>
            <person name="Mikhailova N."/>
            <person name="Jansson J."/>
            <person name="Richardson P."/>
        </authorList>
    </citation>
    <scope>NUCLEOTIDE SEQUENCE [LARGE SCALE GENOMIC DNA]</scope>
    <source>
        <strain evidence="3">A6</strain>
        <plasmid evidence="3">pACHL01</plasmid>
    </source>
</reference>
<feature type="compositionally biased region" description="Basic and acidic residues" evidence="1">
    <location>
        <begin position="153"/>
        <end position="170"/>
    </location>
</feature>
<evidence type="ECO:0000313" key="3">
    <source>
        <dbReference type="EMBL" id="ACL42176.1"/>
    </source>
</evidence>
<geneLocation type="plasmid" evidence="3 4">
    <name>pACHL01</name>
</geneLocation>
<dbReference type="InterPro" id="IPR021104">
    <property type="entry name" value="KfrA_DNA-bd_N"/>
</dbReference>
<dbReference type="EMBL" id="CP001342">
    <property type="protein sequence ID" value="ACL42176.1"/>
    <property type="molecule type" value="Genomic_DNA"/>
</dbReference>
<evidence type="ECO:0000259" key="2">
    <source>
        <dbReference type="Pfam" id="PF11740"/>
    </source>
</evidence>
<name>B8HIC9_PSECP</name>
<dbReference type="AlphaFoldDB" id="B8HIC9"/>
<feature type="domain" description="KfrA N-terminal DNA-binding" evidence="2">
    <location>
        <begin position="27"/>
        <end position="132"/>
    </location>
</feature>
<keyword evidence="4" id="KW-1185">Reference proteome</keyword>
<feature type="region of interest" description="Disordered" evidence="1">
    <location>
        <begin position="136"/>
        <end position="170"/>
    </location>
</feature>
<protein>
    <recommendedName>
        <fullName evidence="2">KfrA N-terminal DNA-binding domain-containing protein</fullName>
    </recommendedName>
</protein>
<dbReference type="HOGENOM" id="CLU_1387794_0_0_11"/>
<sequence>MLVTPVTGNGITLVSVSNPVKEQTPEERAVAAAESLAAEGLTVTARSVRDRSGVRMAIASEAARAWNEQQSKDDDVPEAPAAVQARFAALWREAVTVARAEFAEARAGWEAKIAKAKEDADAMAEDLGKVEDERDKALKAASDAEQEVTTQRSRADKAEGRAETLEGERDRLIGERDGLLTTVAQLRDQLRSQDKD</sequence>
<evidence type="ECO:0000256" key="1">
    <source>
        <dbReference type="SAM" id="MobiDB-lite"/>
    </source>
</evidence>
<evidence type="ECO:0000313" key="4">
    <source>
        <dbReference type="Proteomes" id="UP000002505"/>
    </source>
</evidence>
<dbReference type="KEGG" id="ach:Achl_4225"/>
<dbReference type="Pfam" id="PF11740">
    <property type="entry name" value="KfrA_N"/>
    <property type="match status" value="1"/>
</dbReference>
<gene>
    <name evidence="3" type="ordered locus">Achl_4225</name>
</gene>